<keyword evidence="4" id="KW-1185">Reference proteome</keyword>
<name>A0A9J6ZX39_9GAMM</name>
<dbReference type="KEGG" id="eps:L0Y14_13305"/>
<feature type="domain" description="Ice-binding protein C-terminal" evidence="2">
    <location>
        <begin position="257"/>
        <end position="279"/>
    </location>
</feature>
<dbReference type="Pfam" id="PF07589">
    <property type="entry name" value="PEP-CTERM"/>
    <property type="match status" value="1"/>
</dbReference>
<organism evidence="3 4">
    <name type="scientific">Candidatus Endoriftia persephonae</name>
    <dbReference type="NCBI Taxonomy" id="393765"/>
    <lineage>
        <taxon>Bacteria</taxon>
        <taxon>Pseudomonadati</taxon>
        <taxon>Pseudomonadota</taxon>
        <taxon>Gammaproteobacteria</taxon>
        <taxon>Chromatiales</taxon>
        <taxon>Sedimenticolaceae</taxon>
        <taxon>Candidatus Endoriftia</taxon>
    </lineage>
</organism>
<dbReference type="AlphaFoldDB" id="A0A9J6ZX39"/>
<accession>A0A9J6ZX39</accession>
<protein>
    <submittedName>
        <fullName evidence="3">PEP-CTERM sorting domain-containing protein</fullName>
    </submittedName>
</protein>
<proteinExistence type="predicted"/>
<dbReference type="InterPro" id="IPR013424">
    <property type="entry name" value="Ice-binding_C"/>
</dbReference>
<dbReference type="EMBL" id="CP090569">
    <property type="protein sequence ID" value="USF87104.1"/>
    <property type="molecule type" value="Genomic_DNA"/>
</dbReference>
<evidence type="ECO:0000256" key="1">
    <source>
        <dbReference type="SAM" id="SignalP"/>
    </source>
</evidence>
<dbReference type="RefSeq" id="WP_006475505.1">
    <property type="nucleotide sequence ID" value="NZ_CP090569.1"/>
</dbReference>
<sequence length="285" mass="31236">MANATTFTQKALKLSAAALLLLAGSAAQAITIDSDISDWIKAPKGKASDWNKTLRSSISVVVEDQHKWYLNPGYGGQKYDAEAMYVELVGSMLNIGIATGRAPHAKGWAAGDIALNFDFGSDATSFEYGIVTRDHNGMSQGDVYSVDNWNYGLWVKPKKTSSAMNTYKLSHPTSIKSGDLLGSVDLAYGEMTHGSMNFGDSKPDKIGKYKKDRHYMIETSVDLALLNLGSLNDFDLRVHWTANCNNDWIQLDMQHAQVPEPASLVLLAIGLIGFASRKRLRRKQA</sequence>
<dbReference type="NCBIfam" id="TIGR02595">
    <property type="entry name" value="PEP_CTERM"/>
    <property type="match status" value="1"/>
</dbReference>
<reference evidence="3" key="1">
    <citation type="journal article" date="2022" name="Mol. Ecol. Resour.">
        <title>The complete and closed genome of the facultative generalist Candidatus Endoriftia persephone from deep-sea hydrothermal vents.</title>
        <authorList>
            <person name="de Oliveira A.L."/>
            <person name="Srivastava A."/>
            <person name="Espada-Hinojosa S."/>
            <person name="Bright M."/>
        </authorList>
    </citation>
    <scope>NUCLEOTIDE SEQUENCE</scope>
    <source>
        <strain evidence="3">Tica-EPR-9o50.N</strain>
    </source>
</reference>
<keyword evidence="1" id="KW-0732">Signal</keyword>
<feature type="chain" id="PRO_5039919444" evidence="1">
    <location>
        <begin position="30"/>
        <end position="285"/>
    </location>
</feature>
<evidence type="ECO:0000259" key="2">
    <source>
        <dbReference type="Pfam" id="PF07589"/>
    </source>
</evidence>
<evidence type="ECO:0000313" key="3">
    <source>
        <dbReference type="EMBL" id="USF87104.1"/>
    </source>
</evidence>
<evidence type="ECO:0000313" key="4">
    <source>
        <dbReference type="Proteomes" id="UP001056649"/>
    </source>
</evidence>
<gene>
    <name evidence="3" type="ORF">L0Y14_13305</name>
</gene>
<dbReference type="Proteomes" id="UP001056649">
    <property type="component" value="Chromosome"/>
</dbReference>
<feature type="signal peptide" evidence="1">
    <location>
        <begin position="1"/>
        <end position="29"/>
    </location>
</feature>